<dbReference type="EnsemblPlants" id="KEH38607">
    <property type="protein sequence ID" value="KEH38607"/>
    <property type="gene ID" value="MTR_2g076875"/>
</dbReference>
<dbReference type="Proteomes" id="UP000002051">
    <property type="component" value="Chromosome 2"/>
</dbReference>
<evidence type="ECO:0000313" key="3">
    <source>
        <dbReference type="EnsemblPlants" id="KEH38607"/>
    </source>
</evidence>
<dbReference type="HOGENOM" id="CLU_190964_0_0_1"/>
<evidence type="ECO:0000313" key="4">
    <source>
        <dbReference type="Proteomes" id="UP000002051"/>
    </source>
</evidence>
<keyword evidence="1" id="KW-0732">Signal</keyword>
<feature type="signal peptide" evidence="1">
    <location>
        <begin position="1"/>
        <end position="26"/>
    </location>
</feature>
<accession>G7IJG7</accession>
<sequence>MATGINCMQLLITFLCIACVLTLGGAINGIPPETNCISKGPCAKYSDYCAVFCSNTGFARGGKCNEDGVCCCHE</sequence>
<dbReference type="EMBL" id="CM001218">
    <property type="protein sequence ID" value="KEH38607.1"/>
    <property type="molecule type" value="Genomic_DNA"/>
</dbReference>
<name>G7IJG7_MEDTR</name>
<feature type="chain" id="PRO_5014572232" evidence="1">
    <location>
        <begin position="27"/>
        <end position="74"/>
    </location>
</feature>
<reference evidence="3" key="3">
    <citation type="submission" date="2015-04" db="UniProtKB">
        <authorList>
            <consortium name="EnsemblPlants"/>
        </authorList>
    </citation>
    <scope>IDENTIFICATION</scope>
    <source>
        <strain evidence="3">cv. Jemalong A17</strain>
    </source>
</reference>
<evidence type="ECO:0000313" key="2">
    <source>
        <dbReference type="EMBL" id="KEH38607.1"/>
    </source>
</evidence>
<proteinExistence type="predicted"/>
<dbReference type="AlphaFoldDB" id="G7IJG7"/>
<reference evidence="2 4" key="1">
    <citation type="journal article" date="2011" name="Nature">
        <title>The Medicago genome provides insight into the evolution of rhizobial symbioses.</title>
        <authorList>
            <person name="Young N.D."/>
            <person name="Debelle F."/>
            <person name="Oldroyd G.E."/>
            <person name="Geurts R."/>
            <person name="Cannon S.B."/>
            <person name="Udvardi M.K."/>
            <person name="Benedito V.A."/>
            <person name="Mayer K.F."/>
            <person name="Gouzy J."/>
            <person name="Schoof H."/>
            <person name="Van de Peer Y."/>
            <person name="Proost S."/>
            <person name="Cook D.R."/>
            <person name="Meyers B.C."/>
            <person name="Spannagl M."/>
            <person name="Cheung F."/>
            <person name="De Mita S."/>
            <person name="Krishnakumar V."/>
            <person name="Gundlach H."/>
            <person name="Zhou S."/>
            <person name="Mudge J."/>
            <person name="Bharti A.K."/>
            <person name="Murray J.D."/>
            <person name="Naoumkina M.A."/>
            <person name="Rosen B."/>
            <person name="Silverstein K.A."/>
            <person name="Tang H."/>
            <person name="Rombauts S."/>
            <person name="Zhao P.X."/>
            <person name="Zhou P."/>
            <person name="Barbe V."/>
            <person name="Bardou P."/>
            <person name="Bechner M."/>
            <person name="Bellec A."/>
            <person name="Berger A."/>
            <person name="Berges H."/>
            <person name="Bidwell S."/>
            <person name="Bisseling T."/>
            <person name="Choisne N."/>
            <person name="Couloux A."/>
            <person name="Denny R."/>
            <person name="Deshpande S."/>
            <person name="Dai X."/>
            <person name="Doyle J.J."/>
            <person name="Dudez A.M."/>
            <person name="Farmer A.D."/>
            <person name="Fouteau S."/>
            <person name="Franken C."/>
            <person name="Gibelin C."/>
            <person name="Gish J."/>
            <person name="Goldstein S."/>
            <person name="Gonzalez A.J."/>
            <person name="Green P.J."/>
            <person name="Hallab A."/>
            <person name="Hartog M."/>
            <person name="Hua A."/>
            <person name="Humphray S.J."/>
            <person name="Jeong D.H."/>
            <person name="Jing Y."/>
            <person name="Jocker A."/>
            <person name="Kenton S.M."/>
            <person name="Kim D.J."/>
            <person name="Klee K."/>
            <person name="Lai H."/>
            <person name="Lang C."/>
            <person name="Lin S."/>
            <person name="Macmil S.L."/>
            <person name="Magdelenat G."/>
            <person name="Matthews L."/>
            <person name="McCorrison J."/>
            <person name="Monaghan E.L."/>
            <person name="Mun J.H."/>
            <person name="Najar F.Z."/>
            <person name="Nicholson C."/>
            <person name="Noirot C."/>
            <person name="O'Bleness M."/>
            <person name="Paule C.R."/>
            <person name="Poulain J."/>
            <person name="Prion F."/>
            <person name="Qin B."/>
            <person name="Qu C."/>
            <person name="Retzel E.F."/>
            <person name="Riddle C."/>
            <person name="Sallet E."/>
            <person name="Samain S."/>
            <person name="Samson N."/>
            <person name="Sanders I."/>
            <person name="Saurat O."/>
            <person name="Scarpelli C."/>
            <person name="Schiex T."/>
            <person name="Segurens B."/>
            <person name="Severin A.J."/>
            <person name="Sherrier D.J."/>
            <person name="Shi R."/>
            <person name="Sims S."/>
            <person name="Singer S.R."/>
            <person name="Sinharoy S."/>
            <person name="Sterck L."/>
            <person name="Viollet A."/>
            <person name="Wang B.B."/>
            <person name="Wang K."/>
            <person name="Wang M."/>
            <person name="Wang X."/>
            <person name="Warfsmann J."/>
            <person name="Weissenbach J."/>
            <person name="White D.D."/>
            <person name="White J.D."/>
            <person name="Wiley G.B."/>
            <person name="Wincker P."/>
            <person name="Xing Y."/>
            <person name="Yang L."/>
            <person name="Yao Z."/>
            <person name="Ying F."/>
            <person name="Zhai J."/>
            <person name="Zhou L."/>
            <person name="Zuber A."/>
            <person name="Denarie J."/>
            <person name="Dixon R.A."/>
            <person name="May G.D."/>
            <person name="Schwartz D.C."/>
            <person name="Rogers J."/>
            <person name="Quetier F."/>
            <person name="Town C.D."/>
            <person name="Roe B.A."/>
        </authorList>
    </citation>
    <scope>NUCLEOTIDE SEQUENCE [LARGE SCALE GENOMIC DNA]</scope>
    <source>
        <strain evidence="2">A17</strain>
        <strain evidence="3 4">cv. Jemalong A17</strain>
    </source>
</reference>
<gene>
    <name evidence="2" type="ordered locus">MTR_2g076875</name>
</gene>
<protein>
    <submittedName>
        <fullName evidence="2">LCR-like protein</fullName>
    </submittedName>
</protein>
<organism evidence="2 4">
    <name type="scientific">Medicago truncatula</name>
    <name type="common">Barrel medic</name>
    <name type="synonym">Medicago tribuloides</name>
    <dbReference type="NCBI Taxonomy" id="3880"/>
    <lineage>
        <taxon>Eukaryota</taxon>
        <taxon>Viridiplantae</taxon>
        <taxon>Streptophyta</taxon>
        <taxon>Embryophyta</taxon>
        <taxon>Tracheophyta</taxon>
        <taxon>Spermatophyta</taxon>
        <taxon>Magnoliopsida</taxon>
        <taxon>eudicotyledons</taxon>
        <taxon>Gunneridae</taxon>
        <taxon>Pentapetalae</taxon>
        <taxon>rosids</taxon>
        <taxon>fabids</taxon>
        <taxon>Fabales</taxon>
        <taxon>Fabaceae</taxon>
        <taxon>Papilionoideae</taxon>
        <taxon>50 kb inversion clade</taxon>
        <taxon>NPAAA clade</taxon>
        <taxon>Hologalegina</taxon>
        <taxon>IRL clade</taxon>
        <taxon>Trifolieae</taxon>
        <taxon>Medicago</taxon>
    </lineage>
</organism>
<evidence type="ECO:0000256" key="1">
    <source>
        <dbReference type="SAM" id="SignalP"/>
    </source>
</evidence>
<reference evidence="2 4" key="2">
    <citation type="journal article" date="2014" name="BMC Genomics">
        <title>An improved genome release (version Mt4.0) for the model legume Medicago truncatula.</title>
        <authorList>
            <person name="Tang H."/>
            <person name="Krishnakumar V."/>
            <person name="Bidwell S."/>
            <person name="Rosen B."/>
            <person name="Chan A."/>
            <person name="Zhou S."/>
            <person name="Gentzbittel L."/>
            <person name="Childs K.L."/>
            <person name="Yandell M."/>
            <person name="Gundlach H."/>
            <person name="Mayer K.F."/>
            <person name="Schwartz D.C."/>
            <person name="Town C.D."/>
        </authorList>
    </citation>
    <scope>GENOME REANNOTATION</scope>
    <source>
        <strain evidence="2">A17</strain>
        <strain evidence="3 4">cv. Jemalong A17</strain>
    </source>
</reference>
<keyword evidence="4" id="KW-1185">Reference proteome</keyword>
<dbReference type="PaxDb" id="3880-AES66653"/>